<dbReference type="PANTHER" id="PTHR13847:SF289">
    <property type="entry name" value="GLYCINE OXIDASE"/>
    <property type="match status" value="1"/>
</dbReference>
<dbReference type="EMBL" id="JAVDUM010000011">
    <property type="protein sequence ID" value="MDR6868038.1"/>
    <property type="molecule type" value="Genomic_DNA"/>
</dbReference>
<reference evidence="3 4" key="1">
    <citation type="submission" date="2023-07" db="EMBL/GenBank/DDBJ databases">
        <title>Sorghum-associated microbial communities from plants grown in Nebraska, USA.</title>
        <authorList>
            <person name="Schachtman D."/>
        </authorList>
    </citation>
    <scope>NUCLEOTIDE SEQUENCE [LARGE SCALE GENOMIC DNA]</scope>
    <source>
        <strain evidence="3 4">2980</strain>
    </source>
</reference>
<evidence type="ECO:0000313" key="4">
    <source>
        <dbReference type="Proteomes" id="UP001259347"/>
    </source>
</evidence>
<proteinExistence type="predicted"/>
<sequence>MSAPHPSDRPIVVVGAGIVGTSIAYHVARAGRAVLVLDRGMVAAGTTGDSFGWAGIAGNSATAIATGLRRGAAAAFLRLVDELDAPIALRRGGAIGWEETPEETAAYVRSHRDRGHRVELITGDEVRRREPRLREAPAVAAWAPDDVGVDPAALARALRDAALAHGAVFREQTTVDGIAVEQGMIRGVRIGDDVIEAETVVLAAGTAIPALVRPLGLTVPIEASPCRLVRFATPEPLLAGVVSTPLFEARQLDDRTILAAVDVDRGRVEVDAVRAEEELGVLHDALLGGEGITLIGTTVADRPIPRGGQPIVGPVDGVPGLYLASAHAAVSLSGAIGAKVARDLAGTSR</sequence>
<evidence type="ECO:0000259" key="2">
    <source>
        <dbReference type="Pfam" id="PF01266"/>
    </source>
</evidence>
<feature type="domain" description="FAD dependent oxidoreductase" evidence="2">
    <location>
        <begin position="11"/>
        <end position="341"/>
    </location>
</feature>
<dbReference type="Proteomes" id="UP001259347">
    <property type="component" value="Unassembled WGS sequence"/>
</dbReference>
<comment type="caution">
    <text evidence="3">The sequence shown here is derived from an EMBL/GenBank/DDBJ whole genome shotgun (WGS) entry which is preliminary data.</text>
</comment>
<organism evidence="3 4">
    <name type="scientific">Microbacterium resistens</name>
    <dbReference type="NCBI Taxonomy" id="156977"/>
    <lineage>
        <taxon>Bacteria</taxon>
        <taxon>Bacillati</taxon>
        <taxon>Actinomycetota</taxon>
        <taxon>Actinomycetes</taxon>
        <taxon>Micrococcales</taxon>
        <taxon>Microbacteriaceae</taxon>
        <taxon>Microbacterium</taxon>
    </lineage>
</organism>
<dbReference type="Gene3D" id="3.50.50.60">
    <property type="entry name" value="FAD/NAD(P)-binding domain"/>
    <property type="match status" value="1"/>
</dbReference>
<accession>A0ABU1SFH2</accession>
<keyword evidence="1" id="KW-0560">Oxidoreductase</keyword>
<dbReference type="InterPro" id="IPR036188">
    <property type="entry name" value="FAD/NAD-bd_sf"/>
</dbReference>
<evidence type="ECO:0000313" key="3">
    <source>
        <dbReference type="EMBL" id="MDR6868038.1"/>
    </source>
</evidence>
<dbReference type="Gene3D" id="3.30.9.10">
    <property type="entry name" value="D-Amino Acid Oxidase, subunit A, domain 2"/>
    <property type="match status" value="1"/>
</dbReference>
<dbReference type="RefSeq" id="WP_310021454.1">
    <property type="nucleotide sequence ID" value="NZ_JAVDUM010000011.1"/>
</dbReference>
<protein>
    <submittedName>
        <fullName evidence="3">Glycine/D-amino acid oxidase-like deaminating enzyme</fullName>
    </submittedName>
</protein>
<keyword evidence="4" id="KW-1185">Reference proteome</keyword>
<name>A0ABU1SFH2_9MICO</name>
<dbReference type="PANTHER" id="PTHR13847">
    <property type="entry name" value="SARCOSINE DEHYDROGENASE-RELATED"/>
    <property type="match status" value="1"/>
</dbReference>
<gene>
    <name evidence="3" type="ORF">J2Y69_002646</name>
</gene>
<evidence type="ECO:0000256" key="1">
    <source>
        <dbReference type="ARBA" id="ARBA00023002"/>
    </source>
</evidence>
<dbReference type="SUPFAM" id="SSF51905">
    <property type="entry name" value="FAD/NAD(P)-binding domain"/>
    <property type="match status" value="1"/>
</dbReference>
<dbReference type="InterPro" id="IPR006076">
    <property type="entry name" value="FAD-dep_OxRdtase"/>
</dbReference>
<dbReference type="Pfam" id="PF01266">
    <property type="entry name" value="DAO"/>
    <property type="match status" value="1"/>
</dbReference>